<gene>
    <name evidence="2" type="ORF">ACFQS1_25180</name>
</gene>
<comment type="caution">
    <text evidence="2">The sequence shown here is derived from an EMBL/GenBank/DDBJ whole genome shotgun (WGS) entry which is preliminary data.</text>
</comment>
<feature type="compositionally biased region" description="Basic and acidic residues" evidence="1">
    <location>
        <begin position="9"/>
        <end position="32"/>
    </location>
</feature>
<evidence type="ECO:0000256" key="1">
    <source>
        <dbReference type="SAM" id="MobiDB-lite"/>
    </source>
</evidence>
<accession>A0ABW2HVR3</accession>
<protein>
    <submittedName>
        <fullName evidence="2">Uncharacterized protein</fullName>
    </submittedName>
</protein>
<dbReference type="RefSeq" id="WP_378972698.1">
    <property type="nucleotide sequence ID" value="NZ_JBHTBJ010000021.1"/>
</dbReference>
<dbReference type="EMBL" id="JBHTBJ010000021">
    <property type="protein sequence ID" value="MFC7277299.1"/>
    <property type="molecule type" value="Genomic_DNA"/>
</dbReference>
<keyword evidence="3" id="KW-1185">Reference proteome</keyword>
<organism evidence="2 3">
    <name type="scientific">Paractinoplanes rhizophilus</name>
    <dbReference type="NCBI Taxonomy" id="1416877"/>
    <lineage>
        <taxon>Bacteria</taxon>
        <taxon>Bacillati</taxon>
        <taxon>Actinomycetota</taxon>
        <taxon>Actinomycetes</taxon>
        <taxon>Micromonosporales</taxon>
        <taxon>Micromonosporaceae</taxon>
        <taxon>Paractinoplanes</taxon>
    </lineage>
</organism>
<evidence type="ECO:0000313" key="2">
    <source>
        <dbReference type="EMBL" id="MFC7277299.1"/>
    </source>
</evidence>
<proteinExistence type="predicted"/>
<name>A0ABW2HVR3_9ACTN</name>
<dbReference type="Proteomes" id="UP001596548">
    <property type="component" value="Unassembled WGS sequence"/>
</dbReference>
<feature type="region of interest" description="Disordered" evidence="1">
    <location>
        <begin position="1"/>
        <end position="32"/>
    </location>
</feature>
<reference evidence="3" key="1">
    <citation type="journal article" date="2019" name="Int. J. Syst. Evol. Microbiol.">
        <title>The Global Catalogue of Microorganisms (GCM) 10K type strain sequencing project: providing services to taxonomists for standard genome sequencing and annotation.</title>
        <authorList>
            <consortium name="The Broad Institute Genomics Platform"/>
            <consortium name="The Broad Institute Genome Sequencing Center for Infectious Disease"/>
            <person name="Wu L."/>
            <person name="Ma J."/>
        </authorList>
    </citation>
    <scope>NUCLEOTIDE SEQUENCE [LARGE SCALE GENOMIC DNA]</scope>
    <source>
        <strain evidence="3">XZYJT-10</strain>
    </source>
</reference>
<sequence>MTDFDDMVAAERRRLDEQATAETQRKATDEARRATWERGELQAWQETVDRIQDLFSTAVRHLKAEGVEPLPVLERRRARVSFQGVDRYVIAGYRWELEGRFALDKRGRAYPAVGAKPLIPAERRPDRSIAKRMNKYLRDRGLVPGAVTGQSSAQRFAELDDKERLRTGLAADQLVLVCLGDSRYPIDIQPAKGVETGRIDCFGKAADGDPLLLAATSDREPEPLNAFMARAVARLLARQS</sequence>
<evidence type="ECO:0000313" key="3">
    <source>
        <dbReference type="Proteomes" id="UP001596548"/>
    </source>
</evidence>